<evidence type="ECO:0000256" key="1">
    <source>
        <dbReference type="SAM" id="Phobius"/>
    </source>
</evidence>
<reference evidence="2 3" key="1">
    <citation type="submission" date="2018-02" db="EMBL/GenBank/DDBJ databases">
        <title>Genomic Encyclopedia of Archaeal and Bacterial Type Strains, Phase II (KMG-II): from individual species to whole genera.</title>
        <authorList>
            <person name="Goeker M."/>
        </authorList>
    </citation>
    <scope>NUCLEOTIDE SEQUENCE [LARGE SCALE GENOMIC DNA]</scope>
    <source>
        <strain evidence="2 3">DSM 29526</strain>
    </source>
</reference>
<evidence type="ECO:0000313" key="2">
    <source>
        <dbReference type="EMBL" id="PPK85174.1"/>
    </source>
</evidence>
<dbReference type="EMBL" id="PTJC01000006">
    <property type="protein sequence ID" value="PPK85174.1"/>
    <property type="molecule type" value="Genomic_DNA"/>
</dbReference>
<comment type="caution">
    <text evidence="2">The sequence shown here is derived from an EMBL/GenBank/DDBJ whole genome shotgun (WGS) entry which is preliminary data.</text>
</comment>
<name>A0A2S6I1X5_9BACT</name>
<sequence>MTLNDLLRYAADHPDAVIFYFTLIPFAALLAGFMEREESHLPPWNYLYSALLYLVAVPAILATGLMAYKWLFERGSILDADLVLQGVPIASFFGTAYIIRRQVYMPGLPGFGRLGGLVVMIFATLVILWIIDRTRIVVFSGFKIQYLLVVFLLLLILVRFGWRKVFA</sequence>
<feature type="transmembrane region" description="Helical" evidence="1">
    <location>
        <begin position="46"/>
        <end position="70"/>
    </location>
</feature>
<keyword evidence="1" id="KW-0472">Membrane</keyword>
<keyword evidence="1" id="KW-1133">Transmembrane helix</keyword>
<proteinExistence type="predicted"/>
<dbReference type="Proteomes" id="UP000237662">
    <property type="component" value="Unassembled WGS sequence"/>
</dbReference>
<dbReference type="AlphaFoldDB" id="A0A2S6I1X5"/>
<dbReference type="OrthoDB" id="1492885at2"/>
<keyword evidence="3" id="KW-1185">Reference proteome</keyword>
<gene>
    <name evidence="2" type="ORF">CLV84_2066</name>
</gene>
<organism evidence="2 3">
    <name type="scientific">Neolewinella xylanilytica</name>
    <dbReference type="NCBI Taxonomy" id="1514080"/>
    <lineage>
        <taxon>Bacteria</taxon>
        <taxon>Pseudomonadati</taxon>
        <taxon>Bacteroidota</taxon>
        <taxon>Saprospiria</taxon>
        <taxon>Saprospirales</taxon>
        <taxon>Lewinellaceae</taxon>
        <taxon>Neolewinella</taxon>
    </lineage>
</organism>
<feature type="transmembrane region" description="Helical" evidence="1">
    <location>
        <begin position="111"/>
        <end position="131"/>
    </location>
</feature>
<protein>
    <submittedName>
        <fullName evidence="2">Uncharacterized protein</fullName>
    </submittedName>
</protein>
<dbReference type="RefSeq" id="WP_104419688.1">
    <property type="nucleotide sequence ID" value="NZ_PTJC01000006.1"/>
</dbReference>
<feature type="transmembrane region" description="Helical" evidence="1">
    <location>
        <begin position="82"/>
        <end position="99"/>
    </location>
</feature>
<feature type="transmembrane region" description="Helical" evidence="1">
    <location>
        <begin position="16"/>
        <end position="34"/>
    </location>
</feature>
<feature type="transmembrane region" description="Helical" evidence="1">
    <location>
        <begin position="143"/>
        <end position="162"/>
    </location>
</feature>
<evidence type="ECO:0000313" key="3">
    <source>
        <dbReference type="Proteomes" id="UP000237662"/>
    </source>
</evidence>
<accession>A0A2S6I1X5</accession>
<keyword evidence="1" id="KW-0812">Transmembrane</keyword>